<sequence length="356" mass="39706">MIEVKNLVKCYGSHTAVDHLNFTIKKGQIYGFLGPNGAGKSTTMNIMTGYLGATEGEVLINGHNILTEPYKAKKDIGYLPEQPPLYMDMTVLEYLKFVFCLKQLGKTFQEEQLEKIIRLVKLGSVRNRLIKNLSKGYRQRVGLAGALVGFPEIIILDEPTVGLDPQQIIEIRQLIRSLATDHTVILSSHILSEVREICDHIMIIYQGKLVASDTPENLEHKMQGNETIELLAKGNLSSVKGAVASLSSVLEAEYTDPDENGCISAVLTVSGKKDIREDIFWAFADRKLPLLRLANTRTTLEDIFLELTSAPEIVRPKASKKSSPRVQKKTIPEAKLPESKSENQEENEEENDESNL</sequence>
<evidence type="ECO:0000256" key="1">
    <source>
        <dbReference type="ARBA" id="ARBA00005417"/>
    </source>
</evidence>
<protein>
    <submittedName>
        <fullName evidence="7">ABC transporter ATP-binding protein</fullName>
    </submittedName>
</protein>
<evidence type="ECO:0000256" key="5">
    <source>
        <dbReference type="SAM" id="MobiDB-lite"/>
    </source>
</evidence>
<evidence type="ECO:0000256" key="4">
    <source>
        <dbReference type="ARBA" id="ARBA00022840"/>
    </source>
</evidence>
<feature type="region of interest" description="Disordered" evidence="5">
    <location>
        <begin position="314"/>
        <end position="356"/>
    </location>
</feature>
<keyword evidence="4 7" id="KW-0067">ATP-binding</keyword>
<feature type="compositionally biased region" description="Acidic residues" evidence="5">
    <location>
        <begin position="344"/>
        <end position="356"/>
    </location>
</feature>
<evidence type="ECO:0000313" key="7">
    <source>
        <dbReference type="EMBL" id="BDZ77852.1"/>
    </source>
</evidence>
<dbReference type="SUPFAM" id="SSF52540">
    <property type="entry name" value="P-loop containing nucleoside triphosphate hydrolases"/>
    <property type="match status" value="1"/>
</dbReference>
<dbReference type="PANTHER" id="PTHR43335:SF4">
    <property type="entry name" value="ABC TRANSPORTER, ATP-BINDING PROTEIN"/>
    <property type="match status" value="1"/>
</dbReference>
<gene>
    <name evidence="7" type="ORF">Lac1_20350</name>
</gene>
<dbReference type="PANTHER" id="PTHR43335">
    <property type="entry name" value="ABC TRANSPORTER, ATP-BINDING PROTEIN"/>
    <property type="match status" value="1"/>
</dbReference>
<keyword evidence="8" id="KW-1185">Reference proteome</keyword>
<name>A0ABM8IB89_9FIRM</name>
<dbReference type="InterPro" id="IPR027417">
    <property type="entry name" value="P-loop_NTPase"/>
</dbReference>
<feature type="domain" description="ABC transporter" evidence="6">
    <location>
        <begin position="2"/>
        <end position="231"/>
    </location>
</feature>
<keyword evidence="2" id="KW-0813">Transport</keyword>
<dbReference type="PROSITE" id="PS50893">
    <property type="entry name" value="ABC_TRANSPORTER_2"/>
    <property type="match status" value="1"/>
</dbReference>
<dbReference type="CDD" id="cd03230">
    <property type="entry name" value="ABC_DR_subfamily_A"/>
    <property type="match status" value="1"/>
</dbReference>
<evidence type="ECO:0000313" key="8">
    <source>
        <dbReference type="Proteomes" id="UP001305815"/>
    </source>
</evidence>
<evidence type="ECO:0000256" key="2">
    <source>
        <dbReference type="ARBA" id="ARBA00022448"/>
    </source>
</evidence>
<proteinExistence type="inferred from homology"/>
<dbReference type="EMBL" id="AP027742">
    <property type="protein sequence ID" value="BDZ77852.1"/>
    <property type="molecule type" value="Genomic_DNA"/>
</dbReference>
<dbReference type="Proteomes" id="UP001305815">
    <property type="component" value="Chromosome"/>
</dbReference>
<dbReference type="RefSeq" id="WP_316264871.1">
    <property type="nucleotide sequence ID" value="NZ_AP027742.1"/>
</dbReference>
<evidence type="ECO:0000259" key="6">
    <source>
        <dbReference type="PROSITE" id="PS50893"/>
    </source>
</evidence>
<dbReference type="GO" id="GO:0005524">
    <property type="term" value="F:ATP binding"/>
    <property type="evidence" value="ECO:0007669"/>
    <property type="project" value="UniProtKB-KW"/>
</dbReference>
<dbReference type="InterPro" id="IPR003439">
    <property type="entry name" value="ABC_transporter-like_ATP-bd"/>
</dbReference>
<reference evidence="8" key="1">
    <citation type="journal article" date="2023" name="Int. J. Syst. Evol. Microbiol.">
        <title>Claveliimonas bilis gen. nov., sp. nov., deoxycholic acid-producing bacteria isolated from human faeces, and reclassification of Sellimonas monacensis Zenner et al. 2021 as Claveliimonas monacensis comb. nov.</title>
        <authorList>
            <person name="Hisatomi A."/>
            <person name="Kastawa N.W.E.P.G."/>
            <person name="Song I."/>
            <person name="Ohkuma M."/>
            <person name="Fukiya S."/>
            <person name="Sakamoto M."/>
        </authorList>
    </citation>
    <scope>NUCLEOTIDE SEQUENCE [LARGE SCALE GENOMIC DNA]</scope>
    <source>
        <strain evidence="8">12BBH14</strain>
    </source>
</reference>
<comment type="similarity">
    <text evidence="1">Belongs to the ABC transporter superfamily.</text>
</comment>
<feature type="compositionally biased region" description="Basic residues" evidence="5">
    <location>
        <begin position="317"/>
        <end position="328"/>
    </location>
</feature>
<evidence type="ECO:0000256" key="3">
    <source>
        <dbReference type="ARBA" id="ARBA00022741"/>
    </source>
</evidence>
<feature type="compositionally biased region" description="Basic and acidic residues" evidence="5">
    <location>
        <begin position="330"/>
        <end position="343"/>
    </location>
</feature>
<keyword evidence="3" id="KW-0547">Nucleotide-binding</keyword>
<dbReference type="Gene3D" id="3.40.50.300">
    <property type="entry name" value="P-loop containing nucleotide triphosphate hydrolases"/>
    <property type="match status" value="1"/>
</dbReference>
<dbReference type="InterPro" id="IPR003593">
    <property type="entry name" value="AAA+_ATPase"/>
</dbReference>
<dbReference type="Pfam" id="PF00005">
    <property type="entry name" value="ABC_tran"/>
    <property type="match status" value="1"/>
</dbReference>
<accession>A0ABM8IB89</accession>
<dbReference type="SMART" id="SM00382">
    <property type="entry name" value="AAA"/>
    <property type="match status" value="1"/>
</dbReference>
<organism evidence="7 8">
    <name type="scientific">Claveliimonas bilis</name>
    <dbReference type="NCBI Taxonomy" id="3028070"/>
    <lineage>
        <taxon>Bacteria</taxon>
        <taxon>Bacillati</taxon>
        <taxon>Bacillota</taxon>
        <taxon>Clostridia</taxon>
        <taxon>Lachnospirales</taxon>
        <taxon>Lachnospiraceae</taxon>
        <taxon>Claveliimonas</taxon>
    </lineage>
</organism>